<gene>
    <name evidence="1" type="ORF">AWC31_23125</name>
</gene>
<sequence>MSVRPDDRLADAPMMPVSCAECGATVLARKSSWEQTSVQWDAAATGRCVERRQTREQATELRSGVFLMCSRLRVSIEMAVRAGTLLVLDGV</sequence>
<proteinExistence type="predicted"/>
<dbReference type="Proteomes" id="UP000193964">
    <property type="component" value="Unassembled WGS sequence"/>
</dbReference>
<accession>A0A1X2FAP4</accession>
<dbReference type="AlphaFoldDB" id="A0A1X2FAP4"/>
<evidence type="ECO:0000313" key="2">
    <source>
        <dbReference type="Proteomes" id="UP000193964"/>
    </source>
</evidence>
<organism evidence="1 2">
    <name type="scientific">Mycolicibacterium wolinskyi</name>
    <dbReference type="NCBI Taxonomy" id="59750"/>
    <lineage>
        <taxon>Bacteria</taxon>
        <taxon>Bacillati</taxon>
        <taxon>Actinomycetota</taxon>
        <taxon>Actinomycetes</taxon>
        <taxon>Mycobacteriales</taxon>
        <taxon>Mycobacteriaceae</taxon>
        <taxon>Mycolicibacterium</taxon>
    </lineage>
</organism>
<comment type="caution">
    <text evidence="1">The sequence shown here is derived from an EMBL/GenBank/DDBJ whole genome shotgun (WGS) entry which is preliminary data.</text>
</comment>
<dbReference type="RefSeq" id="WP_085144615.1">
    <property type="nucleotide sequence ID" value="NZ_JACKUA010000019.1"/>
</dbReference>
<dbReference type="OrthoDB" id="3534313at2"/>
<reference evidence="1 2" key="1">
    <citation type="submission" date="2016-01" db="EMBL/GenBank/DDBJ databases">
        <title>The new phylogeny of the genus Mycobacterium.</title>
        <authorList>
            <person name="Tarcisio F."/>
            <person name="Conor M."/>
            <person name="Antonella G."/>
            <person name="Elisabetta G."/>
            <person name="Giulia F.S."/>
            <person name="Sara T."/>
            <person name="Anna F."/>
            <person name="Clotilde B."/>
            <person name="Roberto B."/>
            <person name="Veronica D.S."/>
            <person name="Fabio R."/>
            <person name="Monica P."/>
            <person name="Olivier J."/>
            <person name="Enrico T."/>
            <person name="Nicola S."/>
        </authorList>
    </citation>
    <scope>NUCLEOTIDE SEQUENCE [LARGE SCALE GENOMIC DNA]</scope>
    <source>
        <strain evidence="1 2">ATCC 700010</strain>
    </source>
</reference>
<name>A0A1X2FAP4_9MYCO</name>
<evidence type="ECO:0000313" key="1">
    <source>
        <dbReference type="EMBL" id="ORX15477.1"/>
    </source>
</evidence>
<protein>
    <submittedName>
        <fullName evidence="1">Ferredoxin</fullName>
    </submittedName>
</protein>
<dbReference type="EMBL" id="LQQA01000013">
    <property type="protein sequence ID" value="ORX15477.1"/>
    <property type="molecule type" value="Genomic_DNA"/>
</dbReference>